<keyword evidence="3" id="KW-1185">Reference proteome</keyword>
<accession>A0AAV4AAM0</accession>
<evidence type="ECO:0000256" key="1">
    <source>
        <dbReference type="SAM" id="MobiDB-lite"/>
    </source>
</evidence>
<dbReference type="Proteomes" id="UP000735302">
    <property type="component" value="Unassembled WGS sequence"/>
</dbReference>
<evidence type="ECO:0000313" key="2">
    <source>
        <dbReference type="EMBL" id="GFO03798.1"/>
    </source>
</evidence>
<organism evidence="2 3">
    <name type="scientific">Plakobranchus ocellatus</name>
    <dbReference type="NCBI Taxonomy" id="259542"/>
    <lineage>
        <taxon>Eukaryota</taxon>
        <taxon>Metazoa</taxon>
        <taxon>Spiralia</taxon>
        <taxon>Lophotrochozoa</taxon>
        <taxon>Mollusca</taxon>
        <taxon>Gastropoda</taxon>
        <taxon>Heterobranchia</taxon>
        <taxon>Euthyneura</taxon>
        <taxon>Panpulmonata</taxon>
        <taxon>Sacoglossa</taxon>
        <taxon>Placobranchoidea</taxon>
        <taxon>Plakobranchidae</taxon>
        <taxon>Plakobranchus</taxon>
    </lineage>
</organism>
<sequence length="327" mass="36020">MANSLETSLRVSLHASEDLRRSLTSDTSLSSSMRLGHSSYKEGQGLHGSRSGGVSLWGSPNTWPRSLRSTSSTINSVYFCSSTSSSRFRSSRYSMTSSCLLHAHGDSPGVCPFDGSKYRLKPLPRLSPLGSPASSVYGERRADRESFSGILGSSESTFRHPSPLRTESDEGIDNVMKELDEVFQGSMSARSYKAPTSYHFNGRPAAEIEVDRSSRLNTSDTMLNADLRALNRTSVSHRYADTNYRAAEESLLLNTTREIHDESSHYCAYGNLSSSSRKFPSRISLQSAGSNELDTSGRADNSKAVAYGRKICMEIEAKYEQYKETCE</sequence>
<comment type="caution">
    <text evidence="2">The sequence shown here is derived from an EMBL/GenBank/DDBJ whole genome shotgun (WGS) entry which is preliminary data.</text>
</comment>
<gene>
    <name evidence="2" type="ORF">PoB_003030300</name>
</gene>
<evidence type="ECO:0000313" key="3">
    <source>
        <dbReference type="Proteomes" id="UP000735302"/>
    </source>
</evidence>
<dbReference type="AlphaFoldDB" id="A0AAV4AAM0"/>
<protein>
    <submittedName>
        <fullName evidence="2">Uncharacterized protein</fullName>
    </submittedName>
</protein>
<feature type="compositionally biased region" description="Low complexity" evidence="1">
    <location>
        <begin position="26"/>
        <end position="38"/>
    </location>
</feature>
<dbReference type="EMBL" id="BLXT01003731">
    <property type="protein sequence ID" value="GFO03798.1"/>
    <property type="molecule type" value="Genomic_DNA"/>
</dbReference>
<proteinExistence type="predicted"/>
<feature type="region of interest" description="Disordered" evidence="1">
    <location>
        <begin position="26"/>
        <end position="51"/>
    </location>
</feature>
<name>A0AAV4AAM0_9GAST</name>
<reference evidence="2 3" key="1">
    <citation type="journal article" date="2021" name="Elife">
        <title>Chloroplast acquisition without the gene transfer in kleptoplastic sea slugs, Plakobranchus ocellatus.</title>
        <authorList>
            <person name="Maeda T."/>
            <person name="Takahashi S."/>
            <person name="Yoshida T."/>
            <person name="Shimamura S."/>
            <person name="Takaki Y."/>
            <person name="Nagai Y."/>
            <person name="Toyoda A."/>
            <person name="Suzuki Y."/>
            <person name="Arimoto A."/>
            <person name="Ishii H."/>
            <person name="Satoh N."/>
            <person name="Nishiyama T."/>
            <person name="Hasebe M."/>
            <person name="Maruyama T."/>
            <person name="Minagawa J."/>
            <person name="Obokata J."/>
            <person name="Shigenobu S."/>
        </authorList>
    </citation>
    <scope>NUCLEOTIDE SEQUENCE [LARGE SCALE GENOMIC DNA]</scope>
</reference>